<evidence type="ECO:0000256" key="4">
    <source>
        <dbReference type="RuleBase" id="RU363019"/>
    </source>
</evidence>
<dbReference type="RefSeq" id="XP_003685656.1">
    <property type="nucleotide sequence ID" value="XM_003685608.1"/>
</dbReference>
<dbReference type="Gene3D" id="2.40.100.10">
    <property type="entry name" value="Cyclophilin-like"/>
    <property type="match status" value="1"/>
</dbReference>
<feature type="chain" id="PRO_5006525321" description="Peptidyl-prolyl cis-trans isomerase" evidence="4">
    <location>
        <begin position="21"/>
        <end position="207"/>
    </location>
</feature>
<evidence type="ECO:0000313" key="7">
    <source>
        <dbReference type="Proteomes" id="UP000005666"/>
    </source>
</evidence>
<dbReference type="GeneID" id="11531162"/>
<keyword evidence="2 4" id="KW-0697">Rotamase</keyword>
<gene>
    <name evidence="6" type="primary">TPHA0E01270</name>
    <name evidence="6" type="ordered locus">TPHA_0E01270</name>
</gene>
<dbReference type="PIRSF" id="PIRSF001467">
    <property type="entry name" value="Peptidylpro_ismrse"/>
    <property type="match status" value="1"/>
</dbReference>
<comment type="similarity">
    <text evidence="4">Belongs to the cyclophilin-type PPIase family.</text>
</comment>
<reference evidence="6 7" key="1">
    <citation type="journal article" date="2011" name="Proc. Natl. Acad. Sci. U.S.A.">
        <title>Evolutionary erosion of yeast sex chromosomes by mating-type switching accidents.</title>
        <authorList>
            <person name="Gordon J.L."/>
            <person name="Armisen D."/>
            <person name="Proux-Wera E."/>
            <person name="Oheigeartaigh S.S."/>
            <person name="Byrne K.P."/>
            <person name="Wolfe K.H."/>
        </authorList>
    </citation>
    <scope>NUCLEOTIDE SEQUENCE [LARGE SCALE GENOMIC DNA]</scope>
    <source>
        <strain evidence="7">ATCC 24235 / CBS 4417 / NBRC 1672 / NRRL Y-8282 / UCD 70-5</strain>
    </source>
</reference>
<evidence type="ECO:0000256" key="2">
    <source>
        <dbReference type="ARBA" id="ARBA00023110"/>
    </source>
</evidence>
<comment type="function">
    <text evidence="4">PPIases accelerate the folding of proteins. It catalyzes the cis-trans isomerization of proline imidic peptide bonds in oligopeptides.</text>
</comment>
<name>G8BTJ4_TETPH</name>
<dbReference type="eggNOG" id="KOG0880">
    <property type="taxonomic scope" value="Eukaryota"/>
</dbReference>
<dbReference type="GO" id="GO:0000324">
    <property type="term" value="C:fungal-type vacuole"/>
    <property type="evidence" value="ECO:0007669"/>
    <property type="project" value="TreeGrafter"/>
</dbReference>
<proteinExistence type="inferred from homology"/>
<sequence length="207" mass="23010">MQLFNSIISLFVLFTVFVLGSEEPKITHKVYFDVQAGDKPLGRIIMGLYGEVVPKTVENFYELTISEDPKMGYIDSIFHRVIPNFMIQGGDFTSGTGVGGKSIFGNTFEDENFDIKHDKPGRLSMANRGPNTNGSQFFITTVKTPWLDGRHVVFGEVIEGMDIVSQIETVATNRRDSPLEPVKIVGSGEIETIPVAEQEHEVAHDEL</sequence>
<dbReference type="GO" id="GO:0016018">
    <property type="term" value="F:cyclosporin A binding"/>
    <property type="evidence" value="ECO:0007669"/>
    <property type="project" value="TreeGrafter"/>
</dbReference>
<dbReference type="InterPro" id="IPR020892">
    <property type="entry name" value="Cyclophilin-type_PPIase_CS"/>
</dbReference>
<feature type="domain" description="PPIase cyclophilin-type" evidence="5">
    <location>
        <begin position="31"/>
        <end position="189"/>
    </location>
</feature>
<dbReference type="PANTHER" id="PTHR11071:SF561">
    <property type="entry name" value="PEPTIDYL-PROLYL CIS-TRANS ISOMERASE D-RELATED"/>
    <property type="match status" value="1"/>
</dbReference>
<comment type="catalytic activity">
    <reaction evidence="1 4">
        <text>[protein]-peptidylproline (omega=180) = [protein]-peptidylproline (omega=0)</text>
        <dbReference type="Rhea" id="RHEA:16237"/>
        <dbReference type="Rhea" id="RHEA-COMP:10747"/>
        <dbReference type="Rhea" id="RHEA-COMP:10748"/>
        <dbReference type="ChEBI" id="CHEBI:83833"/>
        <dbReference type="ChEBI" id="CHEBI:83834"/>
        <dbReference type="EC" id="5.2.1.8"/>
    </reaction>
</comment>
<accession>G8BTJ4</accession>
<keyword evidence="3 4" id="KW-0413">Isomerase</keyword>
<dbReference type="Pfam" id="PF00160">
    <property type="entry name" value="Pro_isomerase"/>
    <property type="match status" value="1"/>
</dbReference>
<dbReference type="InterPro" id="IPR002130">
    <property type="entry name" value="Cyclophilin-type_PPIase_dom"/>
</dbReference>
<keyword evidence="4" id="KW-0732">Signal</keyword>
<dbReference type="SUPFAM" id="SSF50891">
    <property type="entry name" value="Cyclophilin-like"/>
    <property type="match status" value="1"/>
</dbReference>
<dbReference type="STRING" id="1071381.G8BTJ4"/>
<protein>
    <recommendedName>
        <fullName evidence="4">Peptidyl-prolyl cis-trans isomerase</fullName>
        <shortName evidence="4">PPIase</shortName>
        <ecNumber evidence="4">5.2.1.8</ecNumber>
    </recommendedName>
</protein>
<dbReference type="EMBL" id="HE612860">
    <property type="protein sequence ID" value="CCE63222.1"/>
    <property type="molecule type" value="Genomic_DNA"/>
</dbReference>
<dbReference type="OMA" id="ENHEITH"/>
<evidence type="ECO:0000259" key="5">
    <source>
        <dbReference type="PROSITE" id="PS50072"/>
    </source>
</evidence>
<organism evidence="6 7">
    <name type="scientific">Tetrapisispora phaffii (strain ATCC 24235 / CBS 4417 / NBRC 1672 / NRRL Y-8282 / UCD 70-5)</name>
    <name type="common">Yeast</name>
    <name type="synonym">Fabospora phaffii</name>
    <dbReference type="NCBI Taxonomy" id="1071381"/>
    <lineage>
        <taxon>Eukaryota</taxon>
        <taxon>Fungi</taxon>
        <taxon>Dikarya</taxon>
        <taxon>Ascomycota</taxon>
        <taxon>Saccharomycotina</taxon>
        <taxon>Saccharomycetes</taxon>
        <taxon>Saccharomycetales</taxon>
        <taxon>Saccharomycetaceae</taxon>
        <taxon>Tetrapisispora</taxon>
    </lineage>
</organism>
<dbReference type="AlphaFoldDB" id="G8BTJ4"/>
<keyword evidence="7" id="KW-1185">Reference proteome</keyword>
<dbReference type="GO" id="GO:0006457">
    <property type="term" value="P:protein folding"/>
    <property type="evidence" value="ECO:0007669"/>
    <property type="project" value="InterPro"/>
</dbReference>
<feature type="signal peptide" evidence="4">
    <location>
        <begin position="1"/>
        <end position="20"/>
    </location>
</feature>
<dbReference type="InterPro" id="IPR029000">
    <property type="entry name" value="Cyclophilin-like_dom_sf"/>
</dbReference>
<evidence type="ECO:0000313" key="6">
    <source>
        <dbReference type="EMBL" id="CCE63222.1"/>
    </source>
</evidence>
<dbReference type="GO" id="GO:0005783">
    <property type="term" value="C:endoplasmic reticulum"/>
    <property type="evidence" value="ECO:0007669"/>
    <property type="project" value="TreeGrafter"/>
</dbReference>
<dbReference type="PROSITE" id="PS00170">
    <property type="entry name" value="CSA_PPIASE_1"/>
    <property type="match status" value="1"/>
</dbReference>
<dbReference type="PRINTS" id="PR00153">
    <property type="entry name" value="CSAPPISMRASE"/>
</dbReference>
<dbReference type="PANTHER" id="PTHR11071">
    <property type="entry name" value="PEPTIDYL-PROLYL CIS-TRANS ISOMERASE"/>
    <property type="match status" value="1"/>
</dbReference>
<evidence type="ECO:0000256" key="3">
    <source>
        <dbReference type="ARBA" id="ARBA00023235"/>
    </source>
</evidence>
<dbReference type="PROSITE" id="PS50072">
    <property type="entry name" value="CSA_PPIASE_2"/>
    <property type="match status" value="1"/>
</dbReference>
<dbReference type="FunFam" id="2.40.100.10:FF:000001">
    <property type="entry name" value="Peptidyl-prolyl cis-trans isomerase"/>
    <property type="match status" value="1"/>
</dbReference>
<dbReference type="InterPro" id="IPR024936">
    <property type="entry name" value="Cyclophilin-type_PPIase"/>
</dbReference>
<dbReference type="GO" id="GO:0003755">
    <property type="term" value="F:peptidyl-prolyl cis-trans isomerase activity"/>
    <property type="evidence" value="ECO:0007669"/>
    <property type="project" value="UniProtKB-UniRule"/>
</dbReference>
<dbReference type="OrthoDB" id="193499at2759"/>
<dbReference type="HOGENOM" id="CLU_012062_4_2_1"/>
<dbReference type="EC" id="5.2.1.8" evidence="4"/>
<dbReference type="KEGG" id="tpf:TPHA_0E01270"/>
<evidence type="ECO:0000256" key="1">
    <source>
        <dbReference type="ARBA" id="ARBA00000971"/>
    </source>
</evidence>
<dbReference type="Proteomes" id="UP000005666">
    <property type="component" value="Chromosome 5"/>
</dbReference>